<dbReference type="InterPro" id="IPR050698">
    <property type="entry name" value="MBL"/>
</dbReference>
<dbReference type="SMART" id="SM00849">
    <property type="entry name" value="Lactamase_B"/>
    <property type="match status" value="1"/>
</dbReference>
<keyword evidence="1 5" id="KW-0378">Hydrolase</keyword>
<dbReference type="InterPro" id="IPR001279">
    <property type="entry name" value="Metallo-B-lactamas"/>
</dbReference>
<dbReference type="Pfam" id="PF00753">
    <property type="entry name" value="Lactamase_B"/>
    <property type="match status" value="1"/>
</dbReference>
<dbReference type="OrthoDB" id="9803916at2"/>
<dbReference type="InterPro" id="IPR011108">
    <property type="entry name" value="RMMBL"/>
</dbReference>
<dbReference type="Pfam" id="PF10996">
    <property type="entry name" value="Beta-Casp"/>
    <property type="match status" value="1"/>
</dbReference>
<feature type="domain" description="Metallo-beta-lactamase" evidence="3">
    <location>
        <begin position="13"/>
        <end position="260"/>
    </location>
</feature>
<name>A0A373FCQ4_COMTE</name>
<dbReference type="SUPFAM" id="SSF56281">
    <property type="entry name" value="Metallo-hydrolase/oxidoreductase"/>
    <property type="match status" value="1"/>
</dbReference>
<dbReference type="Pfam" id="PF07521">
    <property type="entry name" value="RMMBL"/>
    <property type="match status" value="1"/>
</dbReference>
<protein>
    <submittedName>
        <fullName evidence="5">MBL fold metallo-hydrolase</fullName>
    </submittedName>
</protein>
<dbReference type="Gene3D" id="3.60.15.10">
    <property type="entry name" value="Ribonuclease Z/Hydroxyacylglutathione hydrolase-like"/>
    <property type="match status" value="1"/>
</dbReference>
<keyword evidence="6" id="KW-1185">Reference proteome</keyword>
<dbReference type="Proteomes" id="UP000261948">
    <property type="component" value="Unassembled WGS sequence"/>
</dbReference>
<evidence type="ECO:0000256" key="2">
    <source>
        <dbReference type="SAM" id="MobiDB-lite"/>
    </source>
</evidence>
<dbReference type="InterPro" id="IPR022712">
    <property type="entry name" value="Beta_Casp"/>
</dbReference>
<dbReference type="AlphaFoldDB" id="A0A373FCQ4"/>
<feature type="compositionally biased region" description="Basic and acidic residues" evidence="2">
    <location>
        <begin position="117"/>
        <end position="132"/>
    </location>
</feature>
<gene>
    <name evidence="5" type="ORF">DZC30_19115</name>
</gene>
<evidence type="ECO:0000313" key="6">
    <source>
        <dbReference type="Proteomes" id="UP000261948"/>
    </source>
</evidence>
<feature type="domain" description="Beta-Casp" evidence="4">
    <location>
        <begin position="265"/>
        <end position="390"/>
    </location>
</feature>
<dbReference type="Gene3D" id="3.40.50.10890">
    <property type="match status" value="1"/>
</dbReference>
<evidence type="ECO:0000259" key="4">
    <source>
        <dbReference type="SMART" id="SM01027"/>
    </source>
</evidence>
<reference evidence="5 6" key="1">
    <citation type="submission" date="2018-08" db="EMBL/GenBank/DDBJ databases">
        <title>Comamonas testosteroni strain SWCO2.</title>
        <authorList>
            <person name="Jiang N."/>
            <person name="Zhang X.Z."/>
        </authorList>
    </citation>
    <scope>NUCLEOTIDE SEQUENCE [LARGE SCALE GENOMIC DNA]</scope>
    <source>
        <strain evidence="5 6">SWCO2</strain>
    </source>
</reference>
<feature type="region of interest" description="Disordered" evidence="2">
    <location>
        <begin position="113"/>
        <end position="132"/>
    </location>
</feature>
<dbReference type="CDD" id="cd16295">
    <property type="entry name" value="TTHA0252-CPSF-like_MBL-fold"/>
    <property type="match status" value="1"/>
</dbReference>
<sequence>MNITFYGAAQTVTGSCHLVQAHGCRFLVDCGMAQGGHEADEHNEQAFAFDVASIDFVLLTHAHIDHSGLLPKLVARGFKGPIYTTLASKDLLDVLLKDSAHIQLMEAARYAKRHSKAHSDSRAHRKGDKDSHSVQPLYTLSHVARVMELVQARPYGRRFEPHPSVEVCFQDAGHILGSAIVESWLSDGKGSCKKLVASGDLGQPGRVILRDPMPIEEADVLLIESTYGDRLHKNTDDTLDELVDVITRTAPHGNIVIPAFAVGRTQELLYHFLQLMQQGLLPPVEIFVDSPMAVAATEITLKHFSVFDEEARQLLASAQSLKESPHIHFISDVEDSIRLNRIKSGAVIISASGMCDAGRVLHHLKNNLPRSECAVVICGFQAEGSLGRRLVDGARQVRMFGDEVDVHASVHTLGGFSAHADQKALLDWAAAFKKPPAHTFVVHGEQAAAQAFAQELERQLHFKVDVPELGERFEF</sequence>
<comment type="caution">
    <text evidence="5">The sequence shown here is derived from an EMBL/GenBank/DDBJ whole genome shotgun (WGS) entry which is preliminary data.</text>
</comment>
<evidence type="ECO:0000256" key="1">
    <source>
        <dbReference type="ARBA" id="ARBA00022801"/>
    </source>
</evidence>
<dbReference type="EMBL" id="QURR01000030">
    <property type="protein sequence ID" value="RGE41189.1"/>
    <property type="molecule type" value="Genomic_DNA"/>
</dbReference>
<dbReference type="GO" id="GO:0004521">
    <property type="term" value="F:RNA endonuclease activity"/>
    <property type="evidence" value="ECO:0007669"/>
    <property type="project" value="TreeGrafter"/>
</dbReference>
<organism evidence="5 6">
    <name type="scientific">Comamonas testosteroni</name>
    <name type="common">Pseudomonas testosteroni</name>
    <dbReference type="NCBI Taxonomy" id="285"/>
    <lineage>
        <taxon>Bacteria</taxon>
        <taxon>Pseudomonadati</taxon>
        <taxon>Pseudomonadota</taxon>
        <taxon>Betaproteobacteria</taxon>
        <taxon>Burkholderiales</taxon>
        <taxon>Comamonadaceae</taxon>
        <taxon>Comamonas</taxon>
    </lineage>
</organism>
<evidence type="ECO:0000259" key="3">
    <source>
        <dbReference type="SMART" id="SM00849"/>
    </source>
</evidence>
<dbReference type="GO" id="GO:0016787">
    <property type="term" value="F:hydrolase activity"/>
    <property type="evidence" value="ECO:0007669"/>
    <property type="project" value="UniProtKB-KW"/>
</dbReference>
<dbReference type="PANTHER" id="PTHR11203">
    <property type="entry name" value="CLEAVAGE AND POLYADENYLATION SPECIFICITY FACTOR FAMILY MEMBER"/>
    <property type="match status" value="1"/>
</dbReference>
<evidence type="ECO:0000313" key="5">
    <source>
        <dbReference type="EMBL" id="RGE41189.1"/>
    </source>
</evidence>
<dbReference type="PANTHER" id="PTHR11203:SF37">
    <property type="entry name" value="INTEGRATOR COMPLEX SUBUNIT 11"/>
    <property type="match status" value="1"/>
</dbReference>
<dbReference type="InterPro" id="IPR036866">
    <property type="entry name" value="RibonucZ/Hydroxyglut_hydro"/>
</dbReference>
<accession>A0A373FCQ4</accession>
<proteinExistence type="predicted"/>
<dbReference type="SMART" id="SM01027">
    <property type="entry name" value="Beta-Casp"/>
    <property type="match status" value="1"/>
</dbReference>